<reference evidence="1" key="2">
    <citation type="journal article" date="2016" name="Fungal Biol.">
        <title>Ochratoxin A production by Penicillium thymicola.</title>
        <authorList>
            <person name="Nguyen H.D.T."/>
            <person name="McMullin D.R."/>
            <person name="Ponomareva E."/>
            <person name="Riley R."/>
            <person name="Pomraning K.R."/>
            <person name="Baker S.E."/>
            <person name="Seifert K.A."/>
        </authorList>
    </citation>
    <scope>NUCLEOTIDE SEQUENCE</scope>
    <source>
        <strain evidence="1">DAOM 180753</strain>
    </source>
</reference>
<dbReference type="Proteomes" id="UP001227192">
    <property type="component" value="Unassembled WGS sequence"/>
</dbReference>
<dbReference type="AlphaFoldDB" id="A0AAI9T5C0"/>
<keyword evidence="2" id="KW-1185">Reference proteome</keyword>
<comment type="caution">
    <text evidence="1">The sequence shown here is derived from an EMBL/GenBank/DDBJ whole genome shotgun (WGS) entry which is preliminary data.</text>
</comment>
<organism evidence="1 2">
    <name type="scientific">Penicillium thymicola</name>
    <dbReference type="NCBI Taxonomy" id="293382"/>
    <lineage>
        <taxon>Eukaryota</taxon>
        <taxon>Fungi</taxon>
        <taxon>Dikarya</taxon>
        <taxon>Ascomycota</taxon>
        <taxon>Pezizomycotina</taxon>
        <taxon>Eurotiomycetes</taxon>
        <taxon>Eurotiomycetidae</taxon>
        <taxon>Eurotiales</taxon>
        <taxon>Aspergillaceae</taxon>
        <taxon>Penicillium</taxon>
    </lineage>
</organism>
<evidence type="ECO:0000313" key="2">
    <source>
        <dbReference type="Proteomes" id="UP001227192"/>
    </source>
</evidence>
<gene>
    <name evidence="1" type="ORF">VN97_g12842</name>
</gene>
<protein>
    <submittedName>
        <fullName evidence="1">Uncharacterized protein</fullName>
    </submittedName>
</protein>
<evidence type="ECO:0000313" key="1">
    <source>
        <dbReference type="EMBL" id="KAJ9480693.1"/>
    </source>
</evidence>
<reference evidence="1" key="1">
    <citation type="submission" date="2015-06" db="EMBL/GenBank/DDBJ databases">
        <authorList>
            <person name="Nguyen H."/>
        </authorList>
    </citation>
    <scope>NUCLEOTIDE SEQUENCE</scope>
    <source>
        <strain evidence="1">DAOM 180753</strain>
    </source>
</reference>
<proteinExistence type="predicted"/>
<sequence length="123" mass="14174">MDDPLAVDIRETFRSFQRPLKLHGPRNGRLADTLEHAAKTSSTFQYETFLGHLARCDAFMVPKSFIRANFNIITETVPAAMKELARLKLGDESICRKSCWFLRRKFQGKREWLVADGRNETKG</sequence>
<name>A0AAI9T5C0_PENTH</name>
<accession>A0AAI9T5C0</accession>
<dbReference type="EMBL" id="LACB01001161">
    <property type="protein sequence ID" value="KAJ9480693.1"/>
    <property type="molecule type" value="Genomic_DNA"/>
</dbReference>